<keyword evidence="4" id="KW-0410">Iron transport</keyword>
<dbReference type="PANTHER" id="PTHR32552">
    <property type="entry name" value="FERRICHROME IRON RECEPTOR-RELATED"/>
    <property type="match status" value="1"/>
</dbReference>
<reference evidence="16" key="2">
    <citation type="submission" date="2020-09" db="EMBL/GenBank/DDBJ databases">
        <authorList>
            <person name="Sun Q."/>
            <person name="Kim S."/>
        </authorList>
    </citation>
    <scope>NUCLEOTIDE SEQUENCE</scope>
    <source>
        <strain evidence="16">KCTC 42590</strain>
    </source>
</reference>
<comment type="similarity">
    <text evidence="11 12">Belongs to the TonB-dependent receptor family.</text>
</comment>
<feature type="domain" description="TonB-dependent receptor plug" evidence="15">
    <location>
        <begin position="53"/>
        <end position="165"/>
    </location>
</feature>
<keyword evidence="2 11" id="KW-0813">Transport</keyword>
<evidence type="ECO:0000259" key="15">
    <source>
        <dbReference type="Pfam" id="PF07715"/>
    </source>
</evidence>
<evidence type="ECO:0000313" key="16">
    <source>
        <dbReference type="EMBL" id="GHF14831.1"/>
    </source>
</evidence>
<evidence type="ECO:0000256" key="2">
    <source>
        <dbReference type="ARBA" id="ARBA00022448"/>
    </source>
</evidence>
<keyword evidence="6" id="KW-0408">Iron</keyword>
<dbReference type="PROSITE" id="PS52016">
    <property type="entry name" value="TONB_DEPENDENT_REC_3"/>
    <property type="match status" value="1"/>
</dbReference>
<comment type="caution">
    <text evidence="16">The sequence shown here is derived from an EMBL/GenBank/DDBJ whole genome shotgun (WGS) entry which is preliminary data.</text>
</comment>
<dbReference type="Proteomes" id="UP000630923">
    <property type="component" value="Unassembled WGS sequence"/>
</dbReference>
<evidence type="ECO:0000256" key="3">
    <source>
        <dbReference type="ARBA" id="ARBA00022452"/>
    </source>
</evidence>
<name>A0A919AMF1_9PROT</name>
<keyword evidence="16" id="KW-0675">Receptor</keyword>
<protein>
    <submittedName>
        <fullName evidence="16">TonB-dependent receptor</fullName>
    </submittedName>
</protein>
<feature type="chain" id="PRO_5037504338" evidence="13">
    <location>
        <begin position="32"/>
        <end position="794"/>
    </location>
</feature>
<dbReference type="Pfam" id="PF07715">
    <property type="entry name" value="Plug"/>
    <property type="match status" value="1"/>
</dbReference>
<keyword evidence="3 11" id="KW-1134">Transmembrane beta strand</keyword>
<sequence length="794" mass="85612">MAHSNTNMSKALLSATALSTVLISGGSAVLAQEDGQVVLEEIQVTATRRVTSVQDIPYNISAMSGADIDAAKMVDAAELLRAMAGIATADRGARNASQVNGIRIRGLNVDSAFRGDVPVTSGPTVATYINDTPIFSNMMLKDLNRVEVLRGPQGTLYGSGALGGAVRYITNQPNLEEFEGSVAGTISTTDGSGGLSWTTDLVLNIPVSDSFALRAVASHVDTAGIIDYVNIYELDGNGAPVVPGDVTDTDARYTSVKDADEAETDFLRVTALFKPSDAFDVSLSYTHQSDDVGARRGSAEGAVDGDGNVYGRYEAGAVQLEPAEADLEMFAAEVNVDMGFATLTSSTSVYDRDGRSISENTGFYAQKGWLANFYYNSPRPLARADRGFRDKAFIQEVRLVSNSDGPLNWVVGGYYQDQDLEADQVSTLAGYKAWASTVFGWMSDGYGYSDTDNDFDFDSLTRVKEKALYGEITYDVTDAFHVTGGIRYFDSSVSADARVDLPFWNSLFAPAEIVDQKSGKKDALFKLNLSYDMNDDTKLYATVSEGYRRGGATAVPTIGYFAEDPAWLSFGSDSVVNYEIGAKGVSDAFRYTVSAFYVDWTNPQINTATSNWGFFTVANGDKARSYGLEVELEGQATEALHYTVGYAYLNSKLSEDFLAPTGSVIAADGNSLPGVPKHMFSASADYTAEIGGYETIFRIDGYLQSKTKNYIDNDHPSFGQTHKGFALINAATTVRVSDVDITLFVKNLFNNRGVTARYSESYMGTDPAQNYFGSGAKAEITLPRTFGLAAKYSF</sequence>
<dbReference type="EMBL" id="BNCI01000001">
    <property type="protein sequence ID" value="GHF14831.1"/>
    <property type="molecule type" value="Genomic_DNA"/>
</dbReference>
<keyword evidence="13" id="KW-0732">Signal</keyword>
<proteinExistence type="inferred from homology"/>
<dbReference type="InterPro" id="IPR012910">
    <property type="entry name" value="Plug_dom"/>
</dbReference>
<keyword evidence="10 11" id="KW-0998">Cell outer membrane</keyword>
<dbReference type="GO" id="GO:0009279">
    <property type="term" value="C:cell outer membrane"/>
    <property type="evidence" value="ECO:0007669"/>
    <property type="project" value="UniProtKB-SubCell"/>
</dbReference>
<dbReference type="PANTHER" id="PTHR32552:SF81">
    <property type="entry name" value="TONB-DEPENDENT OUTER MEMBRANE RECEPTOR"/>
    <property type="match status" value="1"/>
</dbReference>
<dbReference type="Gene3D" id="2.40.170.20">
    <property type="entry name" value="TonB-dependent receptor, beta-barrel domain"/>
    <property type="match status" value="1"/>
</dbReference>
<evidence type="ECO:0000256" key="9">
    <source>
        <dbReference type="ARBA" id="ARBA00023136"/>
    </source>
</evidence>
<keyword evidence="9 11" id="KW-0472">Membrane</keyword>
<evidence type="ECO:0000256" key="1">
    <source>
        <dbReference type="ARBA" id="ARBA00004571"/>
    </source>
</evidence>
<accession>A0A919AMF1</accession>
<evidence type="ECO:0000256" key="13">
    <source>
        <dbReference type="SAM" id="SignalP"/>
    </source>
</evidence>
<organism evidence="16 17">
    <name type="scientific">Kordiimonas sediminis</name>
    <dbReference type="NCBI Taxonomy" id="1735581"/>
    <lineage>
        <taxon>Bacteria</taxon>
        <taxon>Pseudomonadati</taxon>
        <taxon>Pseudomonadota</taxon>
        <taxon>Alphaproteobacteria</taxon>
        <taxon>Kordiimonadales</taxon>
        <taxon>Kordiimonadaceae</taxon>
        <taxon>Kordiimonas</taxon>
    </lineage>
</organism>
<evidence type="ECO:0000256" key="11">
    <source>
        <dbReference type="PROSITE-ProRule" id="PRU01360"/>
    </source>
</evidence>
<evidence type="ECO:0000256" key="4">
    <source>
        <dbReference type="ARBA" id="ARBA00022496"/>
    </source>
</evidence>
<evidence type="ECO:0000313" key="17">
    <source>
        <dbReference type="Proteomes" id="UP000630923"/>
    </source>
</evidence>
<gene>
    <name evidence="16" type="ORF">GCM10017044_06180</name>
</gene>
<keyword evidence="17" id="KW-1185">Reference proteome</keyword>
<dbReference type="InterPro" id="IPR036942">
    <property type="entry name" value="Beta-barrel_TonB_sf"/>
</dbReference>
<dbReference type="Pfam" id="PF00593">
    <property type="entry name" value="TonB_dep_Rec_b-barrel"/>
    <property type="match status" value="1"/>
</dbReference>
<dbReference type="SUPFAM" id="SSF56935">
    <property type="entry name" value="Porins"/>
    <property type="match status" value="1"/>
</dbReference>
<feature type="signal peptide" evidence="13">
    <location>
        <begin position="1"/>
        <end position="31"/>
    </location>
</feature>
<keyword evidence="5 11" id="KW-0812">Transmembrane</keyword>
<evidence type="ECO:0000256" key="6">
    <source>
        <dbReference type="ARBA" id="ARBA00023004"/>
    </source>
</evidence>
<dbReference type="InterPro" id="IPR039426">
    <property type="entry name" value="TonB-dep_rcpt-like"/>
</dbReference>
<dbReference type="GO" id="GO:0006826">
    <property type="term" value="P:iron ion transport"/>
    <property type="evidence" value="ECO:0007669"/>
    <property type="project" value="UniProtKB-KW"/>
</dbReference>
<dbReference type="RefSeq" id="WP_191250079.1">
    <property type="nucleotide sequence ID" value="NZ_BNCI01000001.1"/>
</dbReference>
<evidence type="ECO:0000256" key="7">
    <source>
        <dbReference type="ARBA" id="ARBA00023065"/>
    </source>
</evidence>
<keyword evidence="7" id="KW-0406">Ion transport</keyword>
<evidence type="ECO:0000256" key="10">
    <source>
        <dbReference type="ARBA" id="ARBA00023237"/>
    </source>
</evidence>
<feature type="domain" description="TonB-dependent receptor-like beta-barrel" evidence="14">
    <location>
        <begin position="348"/>
        <end position="748"/>
    </location>
</feature>
<dbReference type="AlphaFoldDB" id="A0A919AMF1"/>
<comment type="subcellular location">
    <subcellularLocation>
        <location evidence="1 11">Cell outer membrane</location>
        <topology evidence="1 11">Multi-pass membrane protein</topology>
    </subcellularLocation>
</comment>
<reference evidence="16" key="1">
    <citation type="journal article" date="2014" name="Int. J. Syst. Evol. Microbiol.">
        <title>Complete genome sequence of Corynebacterium casei LMG S-19264T (=DSM 44701T), isolated from a smear-ripened cheese.</title>
        <authorList>
            <consortium name="US DOE Joint Genome Institute (JGI-PGF)"/>
            <person name="Walter F."/>
            <person name="Albersmeier A."/>
            <person name="Kalinowski J."/>
            <person name="Ruckert C."/>
        </authorList>
    </citation>
    <scope>NUCLEOTIDE SEQUENCE</scope>
    <source>
        <strain evidence="16">KCTC 42590</strain>
    </source>
</reference>
<evidence type="ECO:0000256" key="12">
    <source>
        <dbReference type="RuleBase" id="RU003357"/>
    </source>
</evidence>
<evidence type="ECO:0000256" key="8">
    <source>
        <dbReference type="ARBA" id="ARBA00023077"/>
    </source>
</evidence>
<keyword evidence="8 12" id="KW-0798">TonB box</keyword>
<evidence type="ECO:0000259" key="14">
    <source>
        <dbReference type="Pfam" id="PF00593"/>
    </source>
</evidence>
<evidence type="ECO:0000256" key="5">
    <source>
        <dbReference type="ARBA" id="ARBA00022692"/>
    </source>
</evidence>
<dbReference type="InterPro" id="IPR000531">
    <property type="entry name" value="Beta-barrel_TonB"/>
</dbReference>